<proteinExistence type="inferred from homology"/>
<evidence type="ECO:0000313" key="6">
    <source>
        <dbReference type="EMBL" id="GAA93910.1"/>
    </source>
</evidence>
<dbReference type="Pfam" id="PF03715">
    <property type="entry name" value="Noc2"/>
    <property type="match status" value="1"/>
</dbReference>
<feature type="compositionally biased region" description="Basic and acidic residues" evidence="4">
    <location>
        <begin position="276"/>
        <end position="291"/>
    </location>
</feature>
<reference evidence="6 7" key="1">
    <citation type="journal article" date="2011" name="J. Gen. Appl. Microbiol.">
        <title>Draft genome sequencing of the enigmatic basidiomycete Mixia osmundae.</title>
        <authorList>
            <person name="Nishida H."/>
            <person name="Nagatsuka Y."/>
            <person name="Sugiyama J."/>
        </authorList>
    </citation>
    <scope>NUCLEOTIDE SEQUENCE [LARGE SCALE GENOMIC DNA]</scope>
    <source>
        <strain evidence="7">CBS 9802 / IAM 14324 / JCM 22182 / KY 12970</strain>
    </source>
</reference>
<dbReference type="HOGENOM" id="CLU_011272_0_0_1"/>
<dbReference type="GO" id="GO:0030690">
    <property type="term" value="C:Noc1p-Noc2p complex"/>
    <property type="evidence" value="ECO:0007669"/>
    <property type="project" value="TreeGrafter"/>
</dbReference>
<dbReference type="InParanoid" id="G7DT31"/>
<gene>
    <name evidence="6" type="primary">Mo00556</name>
    <name evidence="6" type="ORF">E5Q_00556</name>
</gene>
<feature type="region of interest" description="Disordered" evidence="4">
    <location>
        <begin position="374"/>
        <end position="395"/>
    </location>
</feature>
<dbReference type="GO" id="GO:0030691">
    <property type="term" value="C:Noc2p-Noc3p complex"/>
    <property type="evidence" value="ECO:0007669"/>
    <property type="project" value="TreeGrafter"/>
</dbReference>
<dbReference type="EMBL" id="BABT02000025">
    <property type="protein sequence ID" value="GAA93910.1"/>
    <property type="molecule type" value="Genomic_DNA"/>
</dbReference>
<sequence>MRPLPALAYASALGLCLASPFGASGKTTGFSWFDFEHLFYDDNGNGKTAEQTYALPPLHDITKRDLQSYYMVWTLMADCPKVGEFYAADASVRCTIAAPTIAWPNHVECSNTHLITKVVTEDQLVNRDADKNYARIVVVIEGSPAVEPETSWTPLAYACCRATLVWPFRIHLENRQIESLSPHVYSFCQPNIHAGADLPPVCPYGIYSVRTHEIKGPKFKARRMPGGQSSKRTIKFKRNHLNDTIKDRHKHRAAKQKIQGKQAKKPSVISRKSRKLEKSEAQDDLTMRIDDDGSDDQLGFGDDDDAVEPEAADDLSDQMQDSDAGSVNDDDLSDLQDDAKSHKLNLEALKTKDPEFYKYLLENDRELLAFDEDDEAERASQASMEQPKTKKGKDKAVMPDAIVVTKELIQSWSRQILQSHSLHSLREPLLAFRSAAASGANADGNTAAKYIIQTPSSFNRLVNLVLRYVPLVLAQRVPYRELPNGRFKTPNTSRQYASAQRIVKSYFASLVQLLEQVTDPDLLRLSLTESAKLLPYVIGNRKVLKDYLKALVSLWSGPSADRVKLAAIIVLRKLALAGDAAVLDDILKRTYVSLLSVARRTTAFTLPTINLLKNSASELYLLKPEVTYQLAFGYIRQLAIQLRNSMKLKQKDASAAVYNWQWVHAIDFWSIVLASASDSSTEPARGASSLHQLVFPLVQISLGAMKLTPNTRYRPFHLHLCRSLLRIMQRSGTYIPLAAILVESLDSPDFTRKAKASSLKPLDWQYYIRTPTQYEKTRVQADGLAEEIVFLLLEFFATQSLSIALPELSIPVIMVMRRHAKNTSNTKLNAGLRALIEKVESNCAWIKSKRASIEFAPNNREEVASFLRGEDASKTALGQHLRLQTKLRDQRQALLERAAQDEEADEA</sequence>
<feature type="chain" id="PRO_5003491980" description="Nucleolar complex protein 2" evidence="5">
    <location>
        <begin position="19"/>
        <end position="907"/>
    </location>
</feature>
<feature type="signal peptide" evidence="5">
    <location>
        <begin position="1"/>
        <end position="18"/>
    </location>
</feature>
<dbReference type="GO" id="GO:0005730">
    <property type="term" value="C:nucleolus"/>
    <property type="evidence" value="ECO:0007669"/>
    <property type="project" value="TreeGrafter"/>
</dbReference>
<keyword evidence="5" id="KW-0732">Signal</keyword>
<dbReference type="eggNOG" id="KOG2256">
    <property type="taxonomic scope" value="Eukaryota"/>
</dbReference>
<evidence type="ECO:0000256" key="4">
    <source>
        <dbReference type="SAM" id="MobiDB-lite"/>
    </source>
</evidence>
<evidence type="ECO:0000256" key="2">
    <source>
        <dbReference type="ARBA" id="ARBA00005907"/>
    </source>
</evidence>
<evidence type="ECO:0000313" key="7">
    <source>
        <dbReference type="Proteomes" id="UP000009131"/>
    </source>
</evidence>
<evidence type="ECO:0008006" key="8">
    <source>
        <dbReference type="Google" id="ProtNLM"/>
    </source>
</evidence>
<dbReference type="PANTHER" id="PTHR12687">
    <property type="entry name" value="NUCLEOLAR COMPLEX 2 AND RAD4-RELATED"/>
    <property type="match status" value="1"/>
</dbReference>
<feature type="compositionally biased region" description="Acidic residues" evidence="4">
    <location>
        <begin position="301"/>
        <end position="316"/>
    </location>
</feature>
<comment type="subcellular location">
    <subcellularLocation>
        <location evidence="1">Nucleus</location>
    </subcellularLocation>
</comment>
<keyword evidence="7" id="KW-1185">Reference proteome</keyword>
<reference evidence="6 7" key="2">
    <citation type="journal article" date="2012" name="Open Biol.">
        <title>Characteristics of nucleosomes and linker DNA regions on the genome of the basidiomycete Mixia osmundae revealed by mono- and dinucleosome mapping.</title>
        <authorList>
            <person name="Nishida H."/>
            <person name="Kondo S."/>
            <person name="Matsumoto T."/>
            <person name="Suzuki Y."/>
            <person name="Yoshikawa H."/>
            <person name="Taylor T.D."/>
            <person name="Sugiyama J."/>
        </authorList>
    </citation>
    <scope>NUCLEOTIDE SEQUENCE [LARGE SCALE GENOMIC DNA]</scope>
    <source>
        <strain evidence="7">CBS 9802 / IAM 14324 / JCM 22182 / KY 12970</strain>
    </source>
</reference>
<dbReference type="GO" id="GO:0005654">
    <property type="term" value="C:nucleoplasm"/>
    <property type="evidence" value="ECO:0007669"/>
    <property type="project" value="TreeGrafter"/>
</dbReference>
<organism evidence="6 7">
    <name type="scientific">Mixia osmundae (strain CBS 9802 / IAM 14324 / JCM 22182 / KY 12970)</name>
    <dbReference type="NCBI Taxonomy" id="764103"/>
    <lineage>
        <taxon>Eukaryota</taxon>
        <taxon>Fungi</taxon>
        <taxon>Dikarya</taxon>
        <taxon>Basidiomycota</taxon>
        <taxon>Pucciniomycotina</taxon>
        <taxon>Mixiomycetes</taxon>
        <taxon>Mixiales</taxon>
        <taxon>Mixiaceae</taxon>
        <taxon>Mixia</taxon>
    </lineage>
</organism>
<dbReference type="PANTHER" id="PTHR12687:SF4">
    <property type="entry name" value="NUCLEOLAR COMPLEX PROTEIN 2 HOMOLOG"/>
    <property type="match status" value="1"/>
</dbReference>
<accession>G7DT31</accession>
<dbReference type="STRING" id="764103.G7DT31"/>
<protein>
    <recommendedName>
        <fullName evidence="8">Nucleolar complex protein 2</fullName>
    </recommendedName>
</protein>
<evidence type="ECO:0000256" key="5">
    <source>
        <dbReference type="SAM" id="SignalP"/>
    </source>
</evidence>
<evidence type="ECO:0000256" key="3">
    <source>
        <dbReference type="ARBA" id="ARBA00023242"/>
    </source>
</evidence>
<comment type="similarity">
    <text evidence="2">Belongs to the NOC2 family.</text>
</comment>
<dbReference type="FunCoup" id="G7DT31">
    <property type="interactions" value="441"/>
</dbReference>
<name>G7DT31_MIXOS</name>
<dbReference type="AlphaFoldDB" id="G7DT31"/>
<feature type="region of interest" description="Disordered" evidence="4">
    <location>
        <begin position="217"/>
        <end position="335"/>
    </location>
</feature>
<keyword evidence="3" id="KW-0539">Nucleus</keyword>
<dbReference type="OrthoDB" id="10266662at2759"/>
<dbReference type="Proteomes" id="UP000009131">
    <property type="component" value="Unassembled WGS sequence"/>
</dbReference>
<dbReference type="InterPro" id="IPR005343">
    <property type="entry name" value="Noc2"/>
</dbReference>
<dbReference type="GO" id="GO:0042273">
    <property type="term" value="P:ribosomal large subunit biogenesis"/>
    <property type="evidence" value="ECO:0007669"/>
    <property type="project" value="TreeGrafter"/>
</dbReference>
<evidence type="ECO:0000256" key="1">
    <source>
        <dbReference type="ARBA" id="ARBA00004123"/>
    </source>
</evidence>
<comment type="caution">
    <text evidence="6">The sequence shown here is derived from an EMBL/GenBank/DDBJ whole genome shotgun (WGS) entry which is preliminary data.</text>
</comment>